<evidence type="ECO:0000256" key="1">
    <source>
        <dbReference type="ARBA" id="ARBA00003357"/>
    </source>
</evidence>
<evidence type="ECO:0000313" key="13">
    <source>
        <dbReference type="Proteomes" id="UP000822688"/>
    </source>
</evidence>
<dbReference type="InterPro" id="IPR007808">
    <property type="entry name" value="Elf1"/>
</dbReference>
<dbReference type="InterPro" id="IPR038567">
    <property type="entry name" value="T_Elf1_sf"/>
</dbReference>
<comment type="subcellular location">
    <subcellularLocation>
        <location evidence="2 11">Nucleus</location>
    </subcellularLocation>
</comment>
<dbReference type="OrthoDB" id="445983at2759"/>
<dbReference type="Proteomes" id="UP000822688">
    <property type="component" value="Chromosome 8"/>
</dbReference>
<dbReference type="PANTHER" id="PTHR20934">
    <property type="entry name" value="TRANSCRIPTION ELONGATION FACTOR 1 HOMOLOG"/>
    <property type="match status" value="1"/>
</dbReference>
<dbReference type="Gene3D" id="2.20.25.190">
    <property type="match status" value="1"/>
</dbReference>
<proteinExistence type="inferred from homology"/>
<evidence type="ECO:0000256" key="7">
    <source>
        <dbReference type="ARBA" id="ARBA00022833"/>
    </source>
</evidence>
<evidence type="ECO:0000256" key="5">
    <source>
        <dbReference type="ARBA" id="ARBA00022723"/>
    </source>
</evidence>
<dbReference type="PANTHER" id="PTHR20934:SF0">
    <property type="entry name" value="TRANSCRIPTION ELONGATION FACTOR 1 HOMOLOG"/>
    <property type="match status" value="1"/>
</dbReference>
<dbReference type="FunFam" id="2.20.25.190:FF:000001">
    <property type="entry name" value="Transcription elongation factor 1 homolog"/>
    <property type="match status" value="1"/>
</dbReference>
<dbReference type="GO" id="GO:0000993">
    <property type="term" value="F:RNA polymerase II complex binding"/>
    <property type="evidence" value="ECO:0007669"/>
    <property type="project" value="TreeGrafter"/>
</dbReference>
<dbReference type="GO" id="GO:0008270">
    <property type="term" value="F:zinc ion binding"/>
    <property type="evidence" value="ECO:0007669"/>
    <property type="project" value="UniProtKB-KW"/>
</dbReference>
<evidence type="ECO:0000256" key="3">
    <source>
        <dbReference type="ARBA" id="ARBA00009730"/>
    </source>
</evidence>
<keyword evidence="13" id="KW-1185">Reference proteome</keyword>
<evidence type="ECO:0000256" key="4">
    <source>
        <dbReference type="ARBA" id="ARBA00014973"/>
    </source>
</evidence>
<keyword evidence="6 11" id="KW-0863">Zinc-finger</keyword>
<evidence type="ECO:0000256" key="9">
    <source>
        <dbReference type="ARBA" id="ARBA00023163"/>
    </source>
</evidence>
<organism evidence="12 13">
    <name type="scientific">Ceratodon purpureus</name>
    <name type="common">Fire moss</name>
    <name type="synonym">Dicranum purpureum</name>
    <dbReference type="NCBI Taxonomy" id="3225"/>
    <lineage>
        <taxon>Eukaryota</taxon>
        <taxon>Viridiplantae</taxon>
        <taxon>Streptophyta</taxon>
        <taxon>Embryophyta</taxon>
        <taxon>Bryophyta</taxon>
        <taxon>Bryophytina</taxon>
        <taxon>Bryopsida</taxon>
        <taxon>Dicranidae</taxon>
        <taxon>Pseudoditrichales</taxon>
        <taxon>Ditrichaceae</taxon>
        <taxon>Ceratodon</taxon>
    </lineage>
</organism>
<accession>A0A8T0H453</accession>
<sequence length="86" mass="9595">MGKRKSAAKPAPRRGQEKLATVFSCPFCNHDNSVECRMDRKNQIGEASCRICLEKFSTPIDSLSDPIDVYSDWIDECERINGGAEA</sequence>
<gene>
    <name evidence="12" type="ORF">KC19_8G165200</name>
</gene>
<keyword evidence="9 11" id="KW-0804">Transcription</keyword>
<dbReference type="GO" id="GO:0008023">
    <property type="term" value="C:transcription elongation factor complex"/>
    <property type="evidence" value="ECO:0007669"/>
    <property type="project" value="TreeGrafter"/>
</dbReference>
<dbReference type="GO" id="GO:0006368">
    <property type="term" value="P:transcription elongation by RNA polymerase II"/>
    <property type="evidence" value="ECO:0007669"/>
    <property type="project" value="TreeGrafter"/>
</dbReference>
<comment type="caution">
    <text evidence="12">The sequence shown here is derived from an EMBL/GenBank/DDBJ whole genome shotgun (WGS) entry which is preliminary data.</text>
</comment>
<dbReference type="AlphaFoldDB" id="A0A8T0H453"/>
<evidence type="ECO:0000256" key="11">
    <source>
        <dbReference type="RuleBase" id="RU364033"/>
    </source>
</evidence>
<keyword evidence="10 11" id="KW-0539">Nucleus</keyword>
<name>A0A8T0H453_CERPU</name>
<evidence type="ECO:0000256" key="10">
    <source>
        <dbReference type="ARBA" id="ARBA00023242"/>
    </source>
</evidence>
<keyword evidence="5 11" id="KW-0479">Metal-binding</keyword>
<keyword evidence="8 11" id="KW-0805">Transcription regulation</keyword>
<evidence type="ECO:0000256" key="2">
    <source>
        <dbReference type="ARBA" id="ARBA00004123"/>
    </source>
</evidence>
<dbReference type="EMBL" id="CM026429">
    <property type="protein sequence ID" value="KAG0565109.1"/>
    <property type="molecule type" value="Genomic_DNA"/>
</dbReference>
<reference evidence="12" key="1">
    <citation type="submission" date="2020-06" db="EMBL/GenBank/DDBJ databases">
        <title>WGS assembly of Ceratodon purpureus strain R40.</title>
        <authorList>
            <person name="Carey S.B."/>
            <person name="Jenkins J."/>
            <person name="Shu S."/>
            <person name="Lovell J.T."/>
            <person name="Sreedasyam A."/>
            <person name="Maumus F."/>
            <person name="Tiley G.P."/>
            <person name="Fernandez-Pozo N."/>
            <person name="Barry K."/>
            <person name="Chen C."/>
            <person name="Wang M."/>
            <person name="Lipzen A."/>
            <person name="Daum C."/>
            <person name="Saski C.A."/>
            <person name="Payton A.C."/>
            <person name="Mcbreen J.C."/>
            <person name="Conrad R.E."/>
            <person name="Kollar L.M."/>
            <person name="Olsson S."/>
            <person name="Huttunen S."/>
            <person name="Landis J.B."/>
            <person name="Wickett N.J."/>
            <person name="Johnson M.G."/>
            <person name="Rensing S.A."/>
            <person name="Grimwood J."/>
            <person name="Schmutz J."/>
            <person name="Mcdaniel S.F."/>
        </authorList>
    </citation>
    <scope>NUCLEOTIDE SEQUENCE</scope>
    <source>
        <strain evidence="12">R40</strain>
    </source>
</reference>
<dbReference type="Pfam" id="PF05129">
    <property type="entry name" value="Zn_ribbon_Elf1"/>
    <property type="match status" value="1"/>
</dbReference>
<protein>
    <recommendedName>
        <fullName evidence="4 11">Transcription elongation factor 1 homolog</fullName>
    </recommendedName>
</protein>
<comment type="similarity">
    <text evidence="3 11">Belongs to the ELOF1 family.</text>
</comment>
<evidence type="ECO:0000256" key="6">
    <source>
        <dbReference type="ARBA" id="ARBA00022771"/>
    </source>
</evidence>
<evidence type="ECO:0000313" key="12">
    <source>
        <dbReference type="EMBL" id="KAG0565109.1"/>
    </source>
</evidence>
<keyword evidence="7 11" id="KW-0862">Zinc</keyword>
<evidence type="ECO:0000256" key="8">
    <source>
        <dbReference type="ARBA" id="ARBA00023015"/>
    </source>
</evidence>
<comment type="function">
    <text evidence="1 11">Transcription elongation factor implicated in the maintenance of proper chromatin structure in actively transcribed regions.</text>
</comment>
<dbReference type="SUPFAM" id="SSF57783">
    <property type="entry name" value="Zinc beta-ribbon"/>
    <property type="match status" value="1"/>
</dbReference>